<comment type="similarity">
    <text evidence="7">Belongs to the adenylyl cyclase class-4/guanylyl cyclase family.</text>
</comment>
<protein>
    <submittedName>
        <fullName evidence="11">Adenylate/guanylate cyclase domain-containing protein</fullName>
    </submittedName>
</protein>
<feature type="region of interest" description="Disordered" evidence="8">
    <location>
        <begin position="404"/>
        <end position="426"/>
    </location>
</feature>
<dbReference type="GO" id="GO:0009190">
    <property type="term" value="P:cyclic nucleotide biosynthetic process"/>
    <property type="evidence" value="ECO:0007669"/>
    <property type="project" value="InterPro"/>
</dbReference>
<dbReference type="Gene3D" id="3.30.70.1230">
    <property type="entry name" value="Nucleotide cyclase"/>
    <property type="match status" value="1"/>
</dbReference>
<dbReference type="GO" id="GO:0016020">
    <property type="term" value="C:membrane"/>
    <property type="evidence" value="ECO:0007669"/>
    <property type="project" value="UniProtKB-SubCell"/>
</dbReference>
<dbReference type="PROSITE" id="PS50125">
    <property type="entry name" value="GUANYLATE_CYCLASE_2"/>
    <property type="match status" value="1"/>
</dbReference>
<comment type="caution">
    <text evidence="11">The sequence shown here is derived from an EMBL/GenBank/DDBJ whole genome shotgun (WGS) entry which is preliminary data.</text>
</comment>
<dbReference type="InterPro" id="IPR050401">
    <property type="entry name" value="Cyclic_nucleotide_synthase"/>
</dbReference>
<evidence type="ECO:0000313" key="11">
    <source>
        <dbReference type="EMBL" id="MTD94114.1"/>
    </source>
</evidence>
<keyword evidence="2 9" id="KW-0812">Transmembrane</keyword>
<dbReference type="AlphaFoldDB" id="A0A6I3KGN6"/>
<evidence type="ECO:0000256" key="5">
    <source>
        <dbReference type="ARBA" id="ARBA00023136"/>
    </source>
</evidence>
<feature type="transmembrane region" description="Helical" evidence="9">
    <location>
        <begin position="168"/>
        <end position="187"/>
    </location>
</feature>
<accession>A0A6I3KGN6</accession>
<dbReference type="InterPro" id="IPR048432">
    <property type="entry name" value="MASE7"/>
</dbReference>
<dbReference type="Pfam" id="PF20967">
    <property type="entry name" value="MASE7"/>
    <property type="match status" value="1"/>
</dbReference>
<dbReference type="GO" id="GO:0000166">
    <property type="term" value="F:nucleotide binding"/>
    <property type="evidence" value="ECO:0007669"/>
    <property type="project" value="UniProtKB-KW"/>
</dbReference>
<feature type="transmembrane region" description="Helical" evidence="9">
    <location>
        <begin position="131"/>
        <end position="148"/>
    </location>
</feature>
<dbReference type="PANTHER" id="PTHR11920:SF335">
    <property type="entry name" value="GUANYLATE CYCLASE"/>
    <property type="match status" value="1"/>
</dbReference>
<evidence type="ECO:0000256" key="1">
    <source>
        <dbReference type="ARBA" id="ARBA00004370"/>
    </source>
</evidence>
<dbReference type="InterPro" id="IPR001054">
    <property type="entry name" value="A/G_cyclase"/>
</dbReference>
<evidence type="ECO:0000256" key="7">
    <source>
        <dbReference type="RuleBase" id="RU000405"/>
    </source>
</evidence>
<name>A0A6I3KGN6_9HYPH</name>
<evidence type="ECO:0000256" key="9">
    <source>
        <dbReference type="SAM" id="Phobius"/>
    </source>
</evidence>
<feature type="transmembrane region" description="Helical" evidence="9">
    <location>
        <begin position="29"/>
        <end position="47"/>
    </location>
</feature>
<evidence type="ECO:0000313" key="12">
    <source>
        <dbReference type="Proteomes" id="UP000440694"/>
    </source>
</evidence>
<comment type="subcellular location">
    <subcellularLocation>
        <location evidence="1">Membrane</location>
    </subcellularLocation>
</comment>
<evidence type="ECO:0000256" key="6">
    <source>
        <dbReference type="ARBA" id="ARBA00023239"/>
    </source>
</evidence>
<evidence type="ECO:0000256" key="4">
    <source>
        <dbReference type="ARBA" id="ARBA00022989"/>
    </source>
</evidence>
<evidence type="ECO:0000256" key="2">
    <source>
        <dbReference type="ARBA" id="ARBA00022692"/>
    </source>
</evidence>
<feature type="domain" description="Guanylate cyclase" evidence="10">
    <location>
        <begin position="229"/>
        <end position="356"/>
    </location>
</feature>
<dbReference type="GO" id="GO:0035556">
    <property type="term" value="P:intracellular signal transduction"/>
    <property type="evidence" value="ECO:0007669"/>
    <property type="project" value="InterPro"/>
</dbReference>
<dbReference type="Pfam" id="PF00211">
    <property type="entry name" value="Guanylate_cyc"/>
    <property type="match status" value="1"/>
</dbReference>
<keyword evidence="6 7" id="KW-0456">Lyase</keyword>
<dbReference type="PROSITE" id="PS00452">
    <property type="entry name" value="GUANYLATE_CYCLASE_1"/>
    <property type="match status" value="1"/>
</dbReference>
<feature type="transmembrane region" description="Helical" evidence="9">
    <location>
        <begin position="53"/>
        <end position="73"/>
    </location>
</feature>
<feature type="transmembrane region" description="Helical" evidence="9">
    <location>
        <begin position="85"/>
        <end position="104"/>
    </location>
</feature>
<sequence length="426" mass="45858">MRRVRALGRRLAAAGTASYPPDVRRRLKILNVMCYLIAATTLLYAIQQATTDFTTYASMIYLNMAIVATVLLVPFAHRLNEIAGGLLLVAVEFVALLGFASFFSREGGGHLQYLIAAAAAFVIFGLQRLWLVAGVILLALGLHLYVWYTFPVVGPVTPEQQAVIDSLYTQGAITTFALIAASVYYAFSLAEQAKAETDAVLRNVLPDPIVERLKANPGGLIADSIDDASIMFADISGFVALARRLGADATVDMLSRIVSEFDKLAVHHGVEKIKTIGDAYMVVAGLPEPVPDHTARLARMGFSMLDTVARIRSDSGLNINLRIGMASGPVMAGVIGTRKFSYDVWGDAVNLASRLEGQSSPGRILICPGCRAKLGDDFRYEARGPIEIKGIGAQETWFLLGERTSPADAPEAPVTPSDLPRTRTAS</sequence>
<dbReference type="SMART" id="SM00044">
    <property type="entry name" value="CYCc"/>
    <property type="match status" value="1"/>
</dbReference>
<reference evidence="11 12" key="1">
    <citation type="submission" date="2019-11" db="EMBL/GenBank/DDBJ databases">
        <title>Identification of a novel strain.</title>
        <authorList>
            <person name="Xu Q."/>
            <person name="Wang G."/>
        </authorList>
    </citation>
    <scope>NUCLEOTIDE SEQUENCE [LARGE SCALE GENOMIC DNA]</scope>
    <source>
        <strain evidence="12">xq</strain>
    </source>
</reference>
<dbReference type="InterPro" id="IPR029787">
    <property type="entry name" value="Nucleotide_cyclase"/>
</dbReference>
<evidence type="ECO:0000259" key="10">
    <source>
        <dbReference type="PROSITE" id="PS50125"/>
    </source>
</evidence>
<dbReference type="CDD" id="cd07302">
    <property type="entry name" value="CHD"/>
    <property type="match status" value="1"/>
</dbReference>
<feature type="transmembrane region" description="Helical" evidence="9">
    <location>
        <begin position="110"/>
        <end position="126"/>
    </location>
</feature>
<organism evidence="11 12">
    <name type="scientific">Hyphomicrobium album</name>
    <dbReference type="NCBI Taxonomy" id="2665159"/>
    <lineage>
        <taxon>Bacteria</taxon>
        <taxon>Pseudomonadati</taxon>
        <taxon>Pseudomonadota</taxon>
        <taxon>Alphaproteobacteria</taxon>
        <taxon>Hyphomicrobiales</taxon>
        <taxon>Hyphomicrobiaceae</taxon>
        <taxon>Hyphomicrobium</taxon>
    </lineage>
</organism>
<dbReference type="PANTHER" id="PTHR11920">
    <property type="entry name" value="GUANYLYL CYCLASE"/>
    <property type="match status" value="1"/>
</dbReference>
<keyword evidence="12" id="KW-1185">Reference proteome</keyword>
<proteinExistence type="inferred from homology"/>
<keyword evidence="5 9" id="KW-0472">Membrane</keyword>
<dbReference type="SUPFAM" id="SSF55073">
    <property type="entry name" value="Nucleotide cyclase"/>
    <property type="match status" value="1"/>
</dbReference>
<dbReference type="GO" id="GO:0004016">
    <property type="term" value="F:adenylate cyclase activity"/>
    <property type="evidence" value="ECO:0007669"/>
    <property type="project" value="UniProtKB-ARBA"/>
</dbReference>
<gene>
    <name evidence="11" type="ORF">GIW81_07155</name>
</gene>
<keyword evidence="4 9" id="KW-1133">Transmembrane helix</keyword>
<dbReference type="InterPro" id="IPR018297">
    <property type="entry name" value="A/G_cyclase_CS"/>
</dbReference>
<dbReference type="EMBL" id="WMBQ01000001">
    <property type="protein sequence ID" value="MTD94114.1"/>
    <property type="molecule type" value="Genomic_DNA"/>
</dbReference>
<dbReference type="Proteomes" id="UP000440694">
    <property type="component" value="Unassembled WGS sequence"/>
</dbReference>
<keyword evidence="3" id="KW-0547">Nucleotide-binding</keyword>
<evidence type="ECO:0000256" key="3">
    <source>
        <dbReference type="ARBA" id="ARBA00022741"/>
    </source>
</evidence>
<evidence type="ECO:0000256" key="8">
    <source>
        <dbReference type="SAM" id="MobiDB-lite"/>
    </source>
</evidence>